<proteinExistence type="predicted"/>
<reference evidence="2" key="1">
    <citation type="submission" date="2023-06" db="EMBL/GenBank/DDBJ databases">
        <authorList>
            <person name="Kurt Z."/>
        </authorList>
    </citation>
    <scope>NUCLEOTIDE SEQUENCE</scope>
</reference>
<evidence type="ECO:0000256" key="1">
    <source>
        <dbReference type="SAM" id="Coils"/>
    </source>
</evidence>
<accession>A0AA86QWV4</accession>
<dbReference type="AlphaFoldDB" id="A0AA86QWV4"/>
<feature type="coiled-coil region" evidence="1">
    <location>
        <begin position="9"/>
        <end position="36"/>
    </location>
</feature>
<reference evidence="3 4" key="2">
    <citation type="submission" date="2024-07" db="EMBL/GenBank/DDBJ databases">
        <authorList>
            <person name="Akdeniz Z."/>
        </authorList>
    </citation>
    <scope>NUCLEOTIDE SEQUENCE [LARGE SCALE GENOMIC DNA]</scope>
</reference>
<name>A0AA86QWV4_9EUKA</name>
<organism evidence="2">
    <name type="scientific">Hexamita inflata</name>
    <dbReference type="NCBI Taxonomy" id="28002"/>
    <lineage>
        <taxon>Eukaryota</taxon>
        <taxon>Metamonada</taxon>
        <taxon>Diplomonadida</taxon>
        <taxon>Hexamitidae</taxon>
        <taxon>Hexamitinae</taxon>
        <taxon>Hexamita</taxon>
    </lineage>
</organism>
<dbReference type="EMBL" id="CAXDID020000059">
    <property type="protein sequence ID" value="CAL6009317.1"/>
    <property type="molecule type" value="Genomic_DNA"/>
</dbReference>
<protein>
    <submittedName>
        <fullName evidence="2">Uncharacterized protein</fullName>
    </submittedName>
</protein>
<keyword evidence="4" id="KW-1185">Reference proteome</keyword>
<evidence type="ECO:0000313" key="3">
    <source>
        <dbReference type="EMBL" id="CAL6009317.1"/>
    </source>
</evidence>
<dbReference type="Proteomes" id="UP001642409">
    <property type="component" value="Unassembled WGS sequence"/>
</dbReference>
<comment type="caution">
    <text evidence="2">The sequence shown here is derived from an EMBL/GenBank/DDBJ whole genome shotgun (WGS) entry which is preliminary data.</text>
</comment>
<dbReference type="EMBL" id="CATOUU010000998">
    <property type="protein sequence ID" value="CAI9966075.1"/>
    <property type="molecule type" value="Genomic_DNA"/>
</dbReference>
<gene>
    <name evidence="3" type="ORF">HINF_LOCUS21542</name>
    <name evidence="2" type="ORF">HINF_LOCUS53720</name>
</gene>
<evidence type="ECO:0000313" key="4">
    <source>
        <dbReference type="Proteomes" id="UP001642409"/>
    </source>
</evidence>
<keyword evidence="1" id="KW-0175">Coiled coil</keyword>
<evidence type="ECO:0000313" key="2">
    <source>
        <dbReference type="EMBL" id="CAI9966075.1"/>
    </source>
</evidence>
<sequence length="646" mass="74805">MCQVSMQQYRKVQDENKQLKHDNQQLRQELTKTKHQAEVQHKPLELHQDVPIINKCPFLGTIFYEILKRHEHFQLTKRKMVYSDDEIQFWIIVRCRAPALYQSMIQQFGAPSDSHIRRVKYLFLEDLDISTKLVGQDYQPMTNYYTQYHKRNTARLGFQYLYGGLAFDDMCLNASEYIDTDGSIGNQMLDHNGKKVAIKHLFCYIFSPLDKTREKLFIFGQCHYDGRAREKQIDTLKLIIAALAKCRIIVVSIGCDGDKGINGIKAQACRQVVAKSVHQSIYNLSYAEKNDELYFTMLFCPDFFHLLKNLRYRVVDGFWLSLALKPVGKFIEPSNLRHVLNLGTAEVWSPAKHFKQYDQLALELFQAEHINILSKNDMNPSAFIVWLIAYPLCAAQVDIDIINLQQLIVFDLYLMIKIYNRLRSFKTHSVDGQKISENRIGNTDYITAFDKVWCQHYIVSMSKLLNLMKQYSDISIFAVSSQSCEHCFGLYRCSCHDNNSIAGITQVIQDQALTNYIAGTTDMITENKKYKNQHTFNVETFSTLNVSECAELYELADMVELLIFGPSNPKTKLDPEVSRDMVIQLQKFWDKIFLGISKETFITGSIQSNIVLDSTHNAYQQQRLARIRETGKHDLDVARNNLGPHM</sequence>